<dbReference type="EMBL" id="QVEU01000008">
    <property type="protein sequence ID" value="RGB74927.1"/>
    <property type="molecule type" value="Genomic_DNA"/>
</dbReference>
<keyword evidence="1" id="KW-0472">Membrane</keyword>
<evidence type="ECO:0000256" key="1">
    <source>
        <dbReference type="SAM" id="Phobius"/>
    </source>
</evidence>
<accession>A0A3E2TG26</accession>
<comment type="caution">
    <text evidence="2">The sequence shown here is derived from an EMBL/GenBank/DDBJ whole genome shotgun (WGS) entry which is preliminary data.</text>
</comment>
<evidence type="ECO:0000313" key="2">
    <source>
        <dbReference type="EMBL" id="RGB74927.1"/>
    </source>
</evidence>
<evidence type="ECO:0000313" key="3">
    <source>
        <dbReference type="Proteomes" id="UP000261011"/>
    </source>
</evidence>
<feature type="transmembrane region" description="Helical" evidence="1">
    <location>
        <begin position="12"/>
        <end position="30"/>
    </location>
</feature>
<keyword evidence="1" id="KW-0812">Transmembrane</keyword>
<feature type="transmembrane region" description="Helical" evidence="1">
    <location>
        <begin position="75"/>
        <end position="94"/>
    </location>
</feature>
<protein>
    <submittedName>
        <fullName evidence="2">Uncharacterized protein</fullName>
    </submittedName>
</protein>
<keyword evidence="3" id="KW-1185">Reference proteome</keyword>
<name>A0A3E2TG26_9FIRM</name>
<sequence>MTRQKNISISQLYIPNLILFIGFAIAINILQATLNIWYILAILLGISAIETIIFYKKSNNSFKPITYEDGLEAVILSVAITIVLTSIILFLLYMTK</sequence>
<gene>
    <name evidence="2" type="ORF">DXA39_07935</name>
</gene>
<dbReference type="AlphaFoldDB" id="A0A3E2TG26"/>
<feature type="transmembrane region" description="Helical" evidence="1">
    <location>
        <begin position="36"/>
        <end position="55"/>
    </location>
</feature>
<dbReference type="Proteomes" id="UP000261011">
    <property type="component" value="Unassembled WGS sequence"/>
</dbReference>
<organism evidence="2 3">
    <name type="scientific">Anaerococcus nagyae</name>
    <dbReference type="NCBI Taxonomy" id="1755241"/>
    <lineage>
        <taxon>Bacteria</taxon>
        <taxon>Bacillati</taxon>
        <taxon>Bacillota</taxon>
        <taxon>Tissierellia</taxon>
        <taxon>Tissierellales</taxon>
        <taxon>Peptoniphilaceae</taxon>
        <taxon>Anaerococcus</taxon>
    </lineage>
</organism>
<proteinExistence type="predicted"/>
<keyword evidence="1" id="KW-1133">Transmembrane helix</keyword>
<reference evidence="2 3" key="1">
    <citation type="submission" date="2018-08" db="EMBL/GenBank/DDBJ databases">
        <title>A genome reference for cultivated species of the human gut microbiota.</title>
        <authorList>
            <person name="Zou Y."/>
            <person name="Xue W."/>
            <person name="Luo G."/>
        </authorList>
    </citation>
    <scope>NUCLEOTIDE SEQUENCE [LARGE SCALE GENOMIC DNA]</scope>
    <source>
        <strain evidence="2 3">OF01-3</strain>
    </source>
</reference>